<reference evidence="12" key="1">
    <citation type="journal article" date="2019" name="Int. J. Syst. Evol. Microbiol.">
        <title>The Global Catalogue of Microorganisms (GCM) 10K type strain sequencing project: providing services to taxonomists for standard genome sequencing and annotation.</title>
        <authorList>
            <consortium name="The Broad Institute Genomics Platform"/>
            <consortium name="The Broad Institute Genome Sequencing Center for Infectious Disease"/>
            <person name="Wu L."/>
            <person name="Ma J."/>
        </authorList>
    </citation>
    <scope>NUCLEOTIDE SEQUENCE [LARGE SCALE GENOMIC DNA]</scope>
    <source>
        <strain evidence="12">NBRC 106396</strain>
    </source>
</reference>
<evidence type="ECO:0000256" key="9">
    <source>
        <dbReference type="SAM" id="Coils"/>
    </source>
</evidence>
<comment type="caution">
    <text evidence="11">The sequence shown here is derived from an EMBL/GenBank/DDBJ whole genome shotgun (WGS) entry which is preliminary data.</text>
</comment>
<dbReference type="PANTHER" id="PTHR43065:SF34">
    <property type="entry name" value="SPORULATION KINASE A"/>
    <property type="match status" value="1"/>
</dbReference>
<evidence type="ECO:0000313" key="12">
    <source>
        <dbReference type="Proteomes" id="UP001596549"/>
    </source>
</evidence>
<dbReference type="InterPro" id="IPR005467">
    <property type="entry name" value="His_kinase_dom"/>
</dbReference>
<evidence type="ECO:0000256" key="4">
    <source>
        <dbReference type="ARBA" id="ARBA00022679"/>
    </source>
</evidence>
<dbReference type="Proteomes" id="UP001596549">
    <property type="component" value="Unassembled WGS sequence"/>
</dbReference>
<dbReference type="SMART" id="SM00387">
    <property type="entry name" value="HATPase_c"/>
    <property type="match status" value="1"/>
</dbReference>
<dbReference type="InterPro" id="IPR036890">
    <property type="entry name" value="HATPase_C_sf"/>
</dbReference>
<keyword evidence="5" id="KW-0547">Nucleotide-binding</keyword>
<dbReference type="InterPro" id="IPR003661">
    <property type="entry name" value="HisK_dim/P_dom"/>
</dbReference>
<dbReference type="GO" id="GO:0005524">
    <property type="term" value="F:ATP binding"/>
    <property type="evidence" value="ECO:0007669"/>
    <property type="project" value="UniProtKB-KW"/>
</dbReference>
<evidence type="ECO:0000256" key="3">
    <source>
        <dbReference type="ARBA" id="ARBA00022553"/>
    </source>
</evidence>
<evidence type="ECO:0000256" key="1">
    <source>
        <dbReference type="ARBA" id="ARBA00000085"/>
    </source>
</evidence>
<dbReference type="SUPFAM" id="SSF47384">
    <property type="entry name" value="Homodimeric domain of signal transducing histidine kinase"/>
    <property type="match status" value="1"/>
</dbReference>
<keyword evidence="7 11" id="KW-0067">ATP-binding</keyword>
<dbReference type="PRINTS" id="PR00344">
    <property type="entry name" value="BCTRLSENSOR"/>
</dbReference>
<evidence type="ECO:0000256" key="2">
    <source>
        <dbReference type="ARBA" id="ARBA00012438"/>
    </source>
</evidence>
<dbReference type="PROSITE" id="PS50109">
    <property type="entry name" value="HIS_KIN"/>
    <property type="match status" value="1"/>
</dbReference>
<dbReference type="Gene3D" id="1.10.287.130">
    <property type="match status" value="1"/>
</dbReference>
<dbReference type="SUPFAM" id="SSF55874">
    <property type="entry name" value="ATPase domain of HSP90 chaperone/DNA topoisomerase II/histidine kinase"/>
    <property type="match status" value="1"/>
</dbReference>
<dbReference type="Pfam" id="PF13188">
    <property type="entry name" value="PAS_8"/>
    <property type="match status" value="1"/>
</dbReference>
<keyword evidence="6" id="KW-0418">Kinase</keyword>
<name>A0ABW2NLB7_9BACL</name>
<dbReference type="Pfam" id="PF02518">
    <property type="entry name" value="HATPase_c"/>
    <property type="match status" value="1"/>
</dbReference>
<dbReference type="SMART" id="SM00388">
    <property type="entry name" value="HisKA"/>
    <property type="match status" value="1"/>
</dbReference>
<dbReference type="InterPro" id="IPR035965">
    <property type="entry name" value="PAS-like_dom_sf"/>
</dbReference>
<keyword evidence="8" id="KW-0902">Two-component regulatory system</keyword>
<accession>A0ABW2NLB7</accession>
<feature type="coiled-coil region" evidence="9">
    <location>
        <begin position="3"/>
        <end position="30"/>
    </location>
</feature>
<evidence type="ECO:0000259" key="10">
    <source>
        <dbReference type="PROSITE" id="PS50109"/>
    </source>
</evidence>
<evidence type="ECO:0000256" key="7">
    <source>
        <dbReference type="ARBA" id="ARBA00022840"/>
    </source>
</evidence>
<evidence type="ECO:0000313" key="11">
    <source>
        <dbReference type="EMBL" id="MFC7370109.1"/>
    </source>
</evidence>
<dbReference type="InterPro" id="IPR000014">
    <property type="entry name" value="PAS"/>
</dbReference>
<gene>
    <name evidence="11" type="ORF">ACFQPF_00270</name>
</gene>
<keyword evidence="3" id="KW-0597">Phosphoprotein</keyword>
<keyword evidence="12" id="KW-1185">Reference proteome</keyword>
<dbReference type="EMBL" id="JBHTCP010000002">
    <property type="protein sequence ID" value="MFC7370109.1"/>
    <property type="molecule type" value="Genomic_DNA"/>
</dbReference>
<feature type="domain" description="Histidine kinase" evidence="10">
    <location>
        <begin position="288"/>
        <end position="492"/>
    </location>
</feature>
<dbReference type="SUPFAM" id="SSF55785">
    <property type="entry name" value="PYP-like sensor domain (PAS domain)"/>
    <property type="match status" value="1"/>
</dbReference>
<dbReference type="InterPro" id="IPR004358">
    <property type="entry name" value="Sig_transdc_His_kin-like_C"/>
</dbReference>
<evidence type="ECO:0000256" key="8">
    <source>
        <dbReference type="ARBA" id="ARBA00023012"/>
    </source>
</evidence>
<evidence type="ECO:0000256" key="5">
    <source>
        <dbReference type="ARBA" id="ARBA00022741"/>
    </source>
</evidence>
<proteinExistence type="predicted"/>
<dbReference type="Gene3D" id="3.30.565.10">
    <property type="entry name" value="Histidine kinase-like ATPase, C-terminal domain"/>
    <property type="match status" value="1"/>
</dbReference>
<dbReference type="CDD" id="cd00082">
    <property type="entry name" value="HisKA"/>
    <property type="match status" value="1"/>
</dbReference>
<comment type="catalytic activity">
    <reaction evidence="1">
        <text>ATP + protein L-histidine = ADP + protein N-phospho-L-histidine.</text>
        <dbReference type="EC" id="2.7.13.3"/>
    </reaction>
</comment>
<dbReference type="InterPro" id="IPR003594">
    <property type="entry name" value="HATPase_dom"/>
</dbReference>
<dbReference type="Pfam" id="PF00512">
    <property type="entry name" value="HisKA"/>
    <property type="match status" value="1"/>
</dbReference>
<dbReference type="Gene3D" id="3.30.450.20">
    <property type="entry name" value="PAS domain"/>
    <property type="match status" value="1"/>
</dbReference>
<dbReference type="PANTHER" id="PTHR43065">
    <property type="entry name" value="SENSOR HISTIDINE KINASE"/>
    <property type="match status" value="1"/>
</dbReference>
<protein>
    <recommendedName>
        <fullName evidence="2">histidine kinase</fullName>
        <ecNumber evidence="2">2.7.13.3</ecNumber>
    </recommendedName>
</protein>
<evidence type="ECO:0000256" key="6">
    <source>
        <dbReference type="ARBA" id="ARBA00022777"/>
    </source>
</evidence>
<keyword evidence="9" id="KW-0175">Coiled coil</keyword>
<organism evidence="11 12">
    <name type="scientific">Fictibacillus iocasae</name>
    <dbReference type="NCBI Taxonomy" id="2715437"/>
    <lineage>
        <taxon>Bacteria</taxon>
        <taxon>Bacillati</taxon>
        <taxon>Bacillota</taxon>
        <taxon>Bacilli</taxon>
        <taxon>Bacillales</taxon>
        <taxon>Fictibacillaceae</taxon>
        <taxon>Fictibacillus</taxon>
    </lineage>
</organism>
<sequence>MPVTTLSGELLELKRENEMLRRMLMQNDKERLNPYFHFLEQTPIHLFRLARVKYGEYIYTYSCAKRKNAKEIQLGESFLKSLKFLFHEEKLEECITTLEKAFSGKKCTVDFSSNGTLYTVTLLPLPGLNGTVTEITGSTVEYSRKNFSEDHDSRHSGQFQELFVHAMDALVLCNEKMEIMDVNPAGCSLLGLQKEELIYEPAERFLQLPDEVSETFNWNAFLSLQKHHGEVKIICGQGDVKDISYFCKPDLLPGLHLIVLQDVTELRVTEQKLIKAETLNVVGELAAGIAHEIRNPLTSLKGFIQLIQMENTERPEYFKIILNEVDRIEYIIKEFLLLAKNDTHKMKVQNVSAMLWDTVALLQTQALLKGVELKANLQEMLPDLLCDIHQLKQVFINYIKNAIEATPPAGTVCVQAHSEKGILIVKISDTGAGMDEKTLSKIGSPFFTTKEEGTGLGLMVSHKIIKNHQGTFSVMSEKGKGTEFCLSFPLAK</sequence>
<dbReference type="EC" id="2.7.13.3" evidence="2"/>
<dbReference type="RefSeq" id="WP_379744753.1">
    <property type="nucleotide sequence ID" value="NZ_JBHTCP010000002.1"/>
</dbReference>
<dbReference type="InterPro" id="IPR036097">
    <property type="entry name" value="HisK_dim/P_sf"/>
</dbReference>
<keyword evidence="4" id="KW-0808">Transferase</keyword>